<feature type="transmembrane region" description="Helical" evidence="5">
    <location>
        <begin position="490"/>
        <end position="512"/>
    </location>
</feature>
<evidence type="ECO:0000256" key="5">
    <source>
        <dbReference type="SAM" id="Phobius"/>
    </source>
</evidence>
<protein>
    <submittedName>
        <fullName evidence="8">Two pore calcium channel protein 2</fullName>
    </submittedName>
</protein>
<evidence type="ECO:0000259" key="6">
    <source>
        <dbReference type="Pfam" id="PF00520"/>
    </source>
</evidence>
<keyword evidence="7" id="KW-1185">Reference proteome</keyword>
<evidence type="ECO:0000313" key="7">
    <source>
        <dbReference type="Proteomes" id="UP000694888"/>
    </source>
</evidence>
<feature type="transmembrane region" description="Helical" evidence="5">
    <location>
        <begin position="725"/>
        <end position="748"/>
    </location>
</feature>
<reference evidence="8" key="1">
    <citation type="submission" date="2025-08" db="UniProtKB">
        <authorList>
            <consortium name="RefSeq"/>
        </authorList>
    </citation>
    <scope>IDENTIFICATION</scope>
</reference>
<dbReference type="SUPFAM" id="SSF81324">
    <property type="entry name" value="Voltage-gated potassium channels"/>
    <property type="match status" value="2"/>
</dbReference>
<feature type="transmembrane region" description="Helical" evidence="5">
    <location>
        <begin position="342"/>
        <end position="362"/>
    </location>
</feature>
<feature type="transmembrane region" description="Helical" evidence="5">
    <location>
        <begin position="602"/>
        <end position="619"/>
    </location>
</feature>
<dbReference type="InterPro" id="IPR027359">
    <property type="entry name" value="Volt_channel_dom_sf"/>
</dbReference>
<dbReference type="Gene3D" id="1.20.120.350">
    <property type="entry name" value="Voltage-gated potassium channels. Chain C"/>
    <property type="match status" value="2"/>
</dbReference>
<gene>
    <name evidence="8" type="primary">LOC101864482</name>
</gene>
<feature type="transmembrane region" description="Helical" evidence="5">
    <location>
        <begin position="193"/>
        <end position="212"/>
    </location>
</feature>
<evidence type="ECO:0000256" key="3">
    <source>
        <dbReference type="ARBA" id="ARBA00022989"/>
    </source>
</evidence>
<dbReference type="Proteomes" id="UP000694888">
    <property type="component" value="Unplaced"/>
</dbReference>
<keyword evidence="2 5" id="KW-0812">Transmembrane</keyword>
<feature type="transmembrane region" description="Helical" evidence="5">
    <location>
        <begin position="524"/>
        <end position="548"/>
    </location>
</feature>
<feature type="transmembrane region" description="Helical" evidence="5">
    <location>
        <begin position="250"/>
        <end position="272"/>
    </location>
</feature>
<dbReference type="InterPro" id="IPR028798">
    <property type="entry name" value="TPC2"/>
</dbReference>
<evidence type="ECO:0000256" key="2">
    <source>
        <dbReference type="ARBA" id="ARBA00022692"/>
    </source>
</evidence>
<evidence type="ECO:0000256" key="4">
    <source>
        <dbReference type="ARBA" id="ARBA00023136"/>
    </source>
</evidence>
<accession>A0ABM1W0K7</accession>
<dbReference type="InterPro" id="IPR005821">
    <property type="entry name" value="Ion_trans_dom"/>
</dbReference>
<dbReference type="Gene3D" id="1.10.287.70">
    <property type="match status" value="2"/>
</dbReference>
<feature type="transmembrane region" description="Helical" evidence="5">
    <location>
        <begin position="693"/>
        <end position="713"/>
    </location>
</feature>
<evidence type="ECO:0000313" key="8">
    <source>
        <dbReference type="RefSeq" id="XP_035828200.1"/>
    </source>
</evidence>
<name>A0ABM1W0K7_APLCA</name>
<organism evidence="7 8">
    <name type="scientific">Aplysia californica</name>
    <name type="common">California sea hare</name>
    <dbReference type="NCBI Taxonomy" id="6500"/>
    <lineage>
        <taxon>Eukaryota</taxon>
        <taxon>Metazoa</taxon>
        <taxon>Spiralia</taxon>
        <taxon>Lophotrochozoa</taxon>
        <taxon>Mollusca</taxon>
        <taxon>Gastropoda</taxon>
        <taxon>Heterobranchia</taxon>
        <taxon>Euthyneura</taxon>
        <taxon>Tectipleura</taxon>
        <taxon>Aplysiida</taxon>
        <taxon>Aplysioidea</taxon>
        <taxon>Aplysiidae</taxon>
        <taxon>Aplysia</taxon>
    </lineage>
</organism>
<keyword evidence="4 5" id="KW-0472">Membrane</keyword>
<feature type="transmembrane region" description="Helical" evidence="5">
    <location>
        <begin position="111"/>
        <end position="132"/>
    </location>
</feature>
<sequence length="814" mass="93382">MEVDASSSTEYDIDTSSISFPKGNHRINDSGTFDGSPDVEVPAWRARDDSGSEVLSTSVSDIHATLDESSQFAGLDGESILQAVVFIEDAFKYRSINHKVGAKDLQVYREYTSFAIAVFRFVVIFLLHMLAFVEFPSSLSLSADLRQPSEPVTVPCWLTQSIEIMCLLILLIDNVIKMHLLGGFYFVRHKWDMGAVIIIIVSIIDWIVSFSLGCTEYIRFRRILRPYFILQNSSLMKKIVNCLRMTLPEVISVLLLLALHLFVFTLFGMLLFPEYEAAPSNVTMYLINSSTPGPVPTPSEGHQYFHSLLDSLVSLLVLLTTANNPDVTMPAYSRNRYASLFFILYLFIGLYCLMNMLLAVIYNQFRGYFLSSMQSSLLRRRLGVRAAFEVLRRKKCDIQGSENSAEGTIEVGVGGHVIKSIVGKSLLPKHIKSVLIENLERREDYVFSATEFQKLFYCLDSDVVHKQKPAVTWCASPRWRMVQRVFLHKYFTYFGILMAFINLIIITVQLGAKYDSSFRESHSLLRIVNFSFVIYYLVEQAVKVWAFGWRRYLSDNGNKFDAFVTLALVIGEIYSASCYGLPYFPGSKEVVVHSSSSELWNVIRIINILIMVRMFRIIPHIKSMSLVTTVLVDLMKNMKSFAGVLIVIFYAFAIFGMELFHDVIKYDPSFENKTFECGTYEQLNYWANNFDDFFAAIVVLWDVMVVNNWHVFLQVFREKTSPWSYLFFIAWWLLSVIIVLNLFTALIMENFIMKWDRRHQIVQSAAALSSSYEGLTVSVYLNNVHSMFRDMLQEPADNELLILLSDHHYLSLDR</sequence>
<keyword evidence="3 5" id="KW-1133">Transmembrane helix</keyword>
<comment type="subcellular location">
    <subcellularLocation>
        <location evidence="1">Membrane</location>
        <topology evidence="1">Multi-pass membrane protein</topology>
    </subcellularLocation>
</comment>
<dbReference type="GeneID" id="101864482"/>
<dbReference type="PANTHER" id="PTHR46768:SF1">
    <property type="entry name" value="TWO PORE CHANNEL PROTEIN 2"/>
    <property type="match status" value="1"/>
</dbReference>
<feature type="domain" description="Ion transport" evidence="6">
    <location>
        <begin position="139"/>
        <end position="365"/>
    </location>
</feature>
<dbReference type="Pfam" id="PF00520">
    <property type="entry name" value="Ion_trans"/>
    <property type="match status" value="2"/>
</dbReference>
<feature type="transmembrane region" description="Helical" evidence="5">
    <location>
        <begin position="640"/>
        <end position="660"/>
    </location>
</feature>
<proteinExistence type="predicted"/>
<evidence type="ECO:0000256" key="1">
    <source>
        <dbReference type="ARBA" id="ARBA00004141"/>
    </source>
</evidence>
<dbReference type="PANTHER" id="PTHR46768">
    <property type="entry name" value="TWO PORE CALCIUM CHANNEL PROTEIN 2"/>
    <property type="match status" value="1"/>
</dbReference>
<feature type="domain" description="Ion transport" evidence="6">
    <location>
        <begin position="488"/>
        <end position="751"/>
    </location>
</feature>
<feature type="transmembrane region" description="Helical" evidence="5">
    <location>
        <begin position="560"/>
        <end position="582"/>
    </location>
</feature>
<dbReference type="RefSeq" id="XP_035828200.1">
    <property type="nucleotide sequence ID" value="XM_035972307.1"/>
</dbReference>